<proteinExistence type="predicted"/>
<dbReference type="InterPro" id="IPR029068">
    <property type="entry name" value="Glyas_Bleomycin-R_OHBP_Dase"/>
</dbReference>
<dbReference type="InterPro" id="IPR037523">
    <property type="entry name" value="VOC_core"/>
</dbReference>
<dbReference type="Gene3D" id="3.10.180.10">
    <property type="entry name" value="2,3-Dihydroxybiphenyl 1,2-Dioxygenase, domain 1"/>
    <property type="match status" value="1"/>
</dbReference>
<evidence type="ECO:0000313" key="3">
    <source>
        <dbReference type="Proteomes" id="UP000032487"/>
    </source>
</evidence>
<sequence length="131" mass="14371">MQVLVNIDVADLDRAVSFYHDALGLQHARTLFEGTVAEMLGTCCRLYLIEHAEGEAATASQQAIRDYGRHWTPVHLDFVVDGIATACEQAVAAGAHQETPIRDFPWGKLVTLSDPFGNGLCLIQFPGEPYE</sequence>
<dbReference type="EMBL" id="JYHV01000015">
    <property type="protein sequence ID" value="KJH82428.1"/>
    <property type="molecule type" value="Genomic_DNA"/>
</dbReference>
<evidence type="ECO:0000259" key="1">
    <source>
        <dbReference type="PROSITE" id="PS51819"/>
    </source>
</evidence>
<reference evidence="2 3" key="1">
    <citation type="submission" date="2015-02" db="EMBL/GenBank/DDBJ databases">
        <title>Draft genome sequence of Pseudomonas stutzeri NT0128 isolated from wheat (Triticum turgidum) rhizosphere.</title>
        <authorList>
            <person name="Tovi N."/>
            <person name="Frenk S."/>
            <person name="Hadar Y."/>
            <person name="Minz D."/>
        </authorList>
    </citation>
    <scope>NUCLEOTIDE SEQUENCE [LARGE SCALE GENOMIC DNA]</scope>
    <source>
        <strain evidence="2 3">NT0128</strain>
    </source>
</reference>
<dbReference type="RefSeq" id="WP_045161994.1">
    <property type="nucleotide sequence ID" value="NZ_JYHV01000015.1"/>
</dbReference>
<organism evidence="2 3">
    <name type="scientific">Stutzerimonas stutzeri</name>
    <name type="common">Pseudomonas stutzeri</name>
    <dbReference type="NCBI Taxonomy" id="316"/>
    <lineage>
        <taxon>Bacteria</taxon>
        <taxon>Pseudomonadati</taxon>
        <taxon>Pseudomonadota</taxon>
        <taxon>Gammaproteobacteria</taxon>
        <taxon>Pseudomonadales</taxon>
        <taxon>Pseudomonadaceae</taxon>
        <taxon>Stutzerimonas</taxon>
    </lineage>
</organism>
<protein>
    <submittedName>
        <fullName evidence="2">Glyoxalase</fullName>
    </submittedName>
</protein>
<dbReference type="SUPFAM" id="SSF54593">
    <property type="entry name" value="Glyoxalase/Bleomycin resistance protein/Dihydroxybiphenyl dioxygenase"/>
    <property type="match status" value="1"/>
</dbReference>
<evidence type="ECO:0000313" key="2">
    <source>
        <dbReference type="EMBL" id="KJH82428.1"/>
    </source>
</evidence>
<comment type="caution">
    <text evidence="2">The sequence shown here is derived from an EMBL/GenBank/DDBJ whole genome shotgun (WGS) entry which is preliminary data.</text>
</comment>
<gene>
    <name evidence="2" type="ORF">UF78_09890</name>
</gene>
<accession>A0A0D9AN62</accession>
<dbReference type="AlphaFoldDB" id="A0A0D9AN62"/>
<dbReference type="InterPro" id="IPR041581">
    <property type="entry name" value="Glyoxalase_6"/>
</dbReference>
<dbReference type="OrthoDB" id="5522469at2"/>
<name>A0A0D9AN62_STUST</name>
<dbReference type="Proteomes" id="UP000032487">
    <property type="component" value="Unassembled WGS sequence"/>
</dbReference>
<feature type="domain" description="VOC" evidence="1">
    <location>
        <begin position="1"/>
        <end position="125"/>
    </location>
</feature>
<dbReference type="Pfam" id="PF18029">
    <property type="entry name" value="Glyoxalase_6"/>
    <property type="match status" value="1"/>
</dbReference>
<dbReference type="PATRIC" id="fig|316.101.peg.1016"/>
<dbReference type="PROSITE" id="PS51819">
    <property type="entry name" value="VOC"/>
    <property type="match status" value="1"/>
</dbReference>